<dbReference type="EMBL" id="JAQQWL010000004">
    <property type="protein sequence ID" value="KAK8075995.1"/>
    <property type="molecule type" value="Genomic_DNA"/>
</dbReference>
<reference evidence="1 2" key="1">
    <citation type="submission" date="2023-01" db="EMBL/GenBank/DDBJ databases">
        <title>Analysis of 21 Apiospora genomes using comparative genomics revels a genus with tremendous synthesis potential of carbohydrate active enzymes and secondary metabolites.</title>
        <authorList>
            <person name="Sorensen T."/>
        </authorList>
    </citation>
    <scope>NUCLEOTIDE SEQUENCE [LARGE SCALE GENOMIC DNA]</scope>
    <source>
        <strain evidence="1 2">CBS 135458</strain>
    </source>
</reference>
<evidence type="ECO:0000313" key="2">
    <source>
        <dbReference type="Proteomes" id="UP001480595"/>
    </source>
</evidence>
<sequence length="219" mass="24673">MALLLCAMVARASLPRFPEPDSAPPRLENIAFLPQEQHLQSSPDNPADGPNGTSYRARSIIPLPEVTLSSKEELRSSFSPFATGSWELWYGARTRAMMDEIDSGEWQGCYTYGLEAESRVDPPMQRIRFQKSSSQGGGSQVDICAVDCTDMVGAFRLDGHLDPATCNISLRKRYLGRHHFDWRGAVTPLGITGYYFSHQRERDPLGLFWLWKREWKSGS</sequence>
<dbReference type="Proteomes" id="UP001480595">
    <property type="component" value="Unassembled WGS sequence"/>
</dbReference>
<dbReference type="GeneID" id="92087739"/>
<gene>
    <name evidence="1" type="ORF">PG994_003267</name>
</gene>
<organism evidence="1 2">
    <name type="scientific">Apiospora phragmitis</name>
    <dbReference type="NCBI Taxonomy" id="2905665"/>
    <lineage>
        <taxon>Eukaryota</taxon>
        <taxon>Fungi</taxon>
        <taxon>Dikarya</taxon>
        <taxon>Ascomycota</taxon>
        <taxon>Pezizomycotina</taxon>
        <taxon>Sordariomycetes</taxon>
        <taxon>Xylariomycetidae</taxon>
        <taxon>Amphisphaeriales</taxon>
        <taxon>Apiosporaceae</taxon>
        <taxon>Apiospora</taxon>
    </lineage>
</organism>
<protein>
    <submittedName>
        <fullName evidence="1">Uncharacterized protein</fullName>
    </submittedName>
</protein>
<accession>A0ABR1W0P9</accession>
<keyword evidence="2" id="KW-1185">Reference proteome</keyword>
<dbReference type="RefSeq" id="XP_066718954.1">
    <property type="nucleotide sequence ID" value="XM_066854676.1"/>
</dbReference>
<comment type="caution">
    <text evidence="1">The sequence shown here is derived from an EMBL/GenBank/DDBJ whole genome shotgun (WGS) entry which is preliminary data.</text>
</comment>
<name>A0ABR1W0P9_9PEZI</name>
<evidence type="ECO:0000313" key="1">
    <source>
        <dbReference type="EMBL" id="KAK8075995.1"/>
    </source>
</evidence>
<proteinExistence type="predicted"/>